<keyword evidence="2" id="KW-1185">Reference proteome</keyword>
<evidence type="ECO:0000313" key="2">
    <source>
        <dbReference type="Proteomes" id="UP001172083"/>
    </source>
</evidence>
<organism evidence="1 2">
    <name type="scientific">Agaribacillus aureus</name>
    <dbReference type="NCBI Taxonomy" id="3051825"/>
    <lineage>
        <taxon>Bacteria</taxon>
        <taxon>Pseudomonadati</taxon>
        <taxon>Bacteroidota</taxon>
        <taxon>Cytophagia</taxon>
        <taxon>Cytophagales</taxon>
        <taxon>Splendidivirgaceae</taxon>
        <taxon>Agaribacillus</taxon>
    </lineage>
</organism>
<comment type="caution">
    <text evidence="1">The sequence shown here is derived from an EMBL/GenBank/DDBJ whole genome shotgun (WGS) entry which is preliminary data.</text>
</comment>
<reference evidence="1" key="1">
    <citation type="submission" date="2023-06" db="EMBL/GenBank/DDBJ databases">
        <title>Genomic of Agaribacillus aureum.</title>
        <authorList>
            <person name="Wang G."/>
        </authorList>
    </citation>
    <scope>NUCLEOTIDE SEQUENCE</scope>
    <source>
        <strain evidence="1">BMA12</strain>
    </source>
</reference>
<evidence type="ECO:0000313" key="1">
    <source>
        <dbReference type="EMBL" id="MDN5211183.1"/>
    </source>
</evidence>
<dbReference type="EMBL" id="JAUJEB010000001">
    <property type="protein sequence ID" value="MDN5211183.1"/>
    <property type="molecule type" value="Genomic_DNA"/>
</dbReference>
<name>A0ABT8L0G5_9BACT</name>
<sequence>MLKIWYLHKSFTYLKVWMLLLFAGLQLHGQELITLRGAVINKETNKPIPYSSIGLIDHNIFTTSNSDGYFTFHIPQKHINDFIGISHVGYQKARYRIKDMVNKSTFYLTPKMVFLDEIIITDNPEKFAWQVVKQALERISEHYPTQAYVLEGYFRKTHKIDSSYVSFLDAAIKLFDMEFAINNKKKAPEAVLVEAVRKSYDLNNKPYRSWIDDISHESNWLARLLKRNDVRYQNGLLDKKNKYTLSGSILFNGELCYEIEVTKLPWRYTKATTGSLIKLVIGSKTYKIFRIVHEEMARENDFDLFGWGKQTNDTIFSAFRGGTKILEFKDIGGKLYLNYLRETHYVDDFSIQARKTAYSNVYSWELFINKVIENVDSDLRENMNFNNTRDNFKILDKPYDPDFWKSFNLVPFTAENKQAFKDLSVETEIEDQFKHISN</sequence>
<dbReference type="Pfam" id="PF13715">
    <property type="entry name" value="CarbopepD_reg_2"/>
    <property type="match status" value="1"/>
</dbReference>
<protein>
    <submittedName>
        <fullName evidence="1">Carboxypeptidase-like regulatory domain-containing protein</fullName>
    </submittedName>
</protein>
<dbReference type="InterPro" id="IPR008969">
    <property type="entry name" value="CarboxyPept-like_regulatory"/>
</dbReference>
<dbReference type="SUPFAM" id="SSF49464">
    <property type="entry name" value="Carboxypeptidase regulatory domain-like"/>
    <property type="match status" value="1"/>
</dbReference>
<gene>
    <name evidence="1" type="ORF">QQ020_03950</name>
</gene>
<dbReference type="Proteomes" id="UP001172083">
    <property type="component" value="Unassembled WGS sequence"/>
</dbReference>
<proteinExistence type="predicted"/>
<accession>A0ABT8L0G5</accession>
<dbReference type="RefSeq" id="WP_346756518.1">
    <property type="nucleotide sequence ID" value="NZ_JAUJEB010000001.1"/>
</dbReference>